<dbReference type="KEGG" id="vpy:HZI73_19540"/>
<feature type="transmembrane region" description="Helical" evidence="1">
    <location>
        <begin position="12"/>
        <end position="32"/>
    </location>
</feature>
<keyword evidence="1" id="KW-0472">Membrane</keyword>
<proteinExistence type="predicted"/>
<name>A0A8J8MN94_9FIRM</name>
<protein>
    <submittedName>
        <fullName evidence="2">Uncharacterized protein</fullName>
    </submittedName>
</protein>
<keyword evidence="1" id="KW-0812">Transmembrane</keyword>
<dbReference type="RefSeq" id="WP_212695048.1">
    <property type="nucleotide sequence ID" value="NZ_CP058649.1"/>
</dbReference>
<reference evidence="2" key="1">
    <citation type="submission" date="2020-07" db="EMBL/GenBank/DDBJ databases">
        <title>Vallitalea pronyensis genome.</title>
        <authorList>
            <person name="Postec A."/>
        </authorList>
    </citation>
    <scope>NUCLEOTIDE SEQUENCE</scope>
    <source>
        <strain evidence="2">FatNI3</strain>
    </source>
</reference>
<evidence type="ECO:0000313" key="3">
    <source>
        <dbReference type="Proteomes" id="UP000683246"/>
    </source>
</evidence>
<feature type="transmembrane region" description="Helical" evidence="1">
    <location>
        <begin position="125"/>
        <end position="147"/>
    </location>
</feature>
<evidence type="ECO:0000313" key="2">
    <source>
        <dbReference type="EMBL" id="QUI24353.1"/>
    </source>
</evidence>
<gene>
    <name evidence="2" type="ORF">HZI73_19540</name>
</gene>
<feature type="transmembrane region" description="Helical" evidence="1">
    <location>
        <begin position="99"/>
        <end position="119"/>
    </location>
</feature>
<organism evidence="2 3">
    <name type="scientific">Vallitalea pronyensis</name>
    <dbReference type="NCBI Taxonomy" id="1348613"/>
    <lineage>
        <taxon>Bacteria</taxon>
        <taxon>Bacillati</taxon>
        <taxon>Bacillota</taxon>
        <taxon>Clostridia</taxon>
        <taxon>Lachnospirales</taxon>
        <taxon>Vallitaleaceae</taxon>
        <taxon>Vallitalea</taxon>
    </lineage>
</organism>
<dbReference type="EMBL" id="CP058649">
    <property type="protein sequence ID" value="QUI24353.1"/>
    <property type="molecule type" value="Genomic_DNA"/>
</dbReference>
<keyword evidence="3" id="KW-1185">Reference proteome</keyword>
<sequence length="153" mass="17646">MKGYTRLPKKQLYVILGIAGMLIFLLSLDVMMKVKDASLYRNWLQDLGEQNRIKNVTEKAYLDAYVTTHLSLYFQKIIIPIGLSIHTYFSYMKLRLNKLFVFIWVVLLLGSAAYTLVGFNAQSILAYGYILLYIIMIITVLSLLTVIDNSENY</sequence>
<feature type="transmembrane region" description="Helical" evidence="1">
    <location>
        <begin position="72"/>
        <end position="92"/>
    </location>
</feature>
<keyword evidence="1" id="KW-1133">Transmembrane helix</keyword>
<dbReference type="Proteomes" id="UP000683246">
    <property type="component" value="Chromosome"/>
</dbReference>
<evidence type="ECO:0000256" key="1">
    <source>
        <dbReference type="SAM" id="Phobius"/>
    </source>
</evidence>
<dbReference type="AlphaFoldDB" id="A0A8J8MN94"/>
<accession>A0A8J8MN94</accession>